<protein>
    <submittedName>
        <fullName evidence="1">Uncharacterized protein</fullName>
    </submittedName>
</protein>
<dbReference type="RefSeq" id="XP_036263228.1">
    <property type="nucleotide sequence ID" value="XM_036407534.1"/>
</dbReference>
<sequence length="74" mass="8383">MRVTSSFTDNHCANFDGVFCLKSTNHAGKHTPPVFFTSIKSCFNQCHSAHQFFATENHVVNKHHHVEPRLIDSS</sequence>
<dbReference type="AlphaFoldDB" id="A0A0P1ANB0"/>
<evidence type="ECO:0000313" key="1">
    <source>
        <dbReference type="EMBL" id="CEG42533.1"/>
    </source>
</evidence>
<dbReference type="Proteomes" id="UP000054928">
    <property type="component" value="Unassembled WGS sequence"/>
</dbReference>
<dbReference type="EMBL" id="CCYD01000645">
    <property type="protein sequence ID" value="CEG42533.1"/>
    <property type="molecule type" value="Genomic_DNA"/>
</dbReference>
<name>A0A0P1ANB0_PLAHL</name>
<dbReference type="GeneID" id="59052639"/>
<proteinExistence type="predicted"/>
<evidence type="ECO:0000313" key="2">
    <source>
        <dbReference type="Proteomes" id="UP000054928"/>
    </source>
</evidence>
<reference evidence="2" key="1">
    <citation type="submission" date="2014-09" db="EMBL/GenBank/DDBJ databases">
        <authorList>
            <person name="Sharma Rahul"/>
            <person name="Thines Marco"/>
        </authorList>
    </citation>
    <scope>NUCLEOTIDE SEQUENCE [LARGE SCALE GENOMIC DNA]</scope>
</reference>
<organism evidence="1 2">
    <name type="scientific">Plasmopara halstedii</name>
    <name type="common">Downy mildew of sunflower</name>
    <dbReference type="NCBI Taxonomy" id="4781"/>
    <lineage>
        <taxon>Eukaryota</taxon>
        <taxon>Sar</taxon>
        <taxon>Stramenopiles</taxon>
        <taxon>Oomycota</taxon>
        <taxon>Peronosporomycetes</taxon>
        <taxon>Peronosporales</taxon>
        <taxon>Peronosporaceae</taxon>
        <taxon>Plasmopara</taxon>
    </lineage>
</organism>
<keyword evidence="2" id="KW-1185">Reference proteome</keyword>
<accession>A0A0P1ANB0</accession>